<dbReference type="RefSeq" id="WP_076357669.1">
    <property type="nucleotide sequence ID" value="NZ_CAMIMN010000307.1"/>
</dbReference>
<evidence type="ECO:0000259" key="2">
    <source>
        <dbReference type="Pfam" id="PF00296"/>
    </source>
</evidence>
<dbReference type="InterPro" id="IPR011251">
    <property type="entry name" value="Luciferase-like_dom"/>
</dbReference>
<keyword evidence="1" id="KW-0175">Coiled coil</keyword>
<reference evidence="3 4" key="1">
    <citation type="submission" date="2017-01" db="EMBL/GenBank/DDBJ databases">
        <authorList>
            <person name="Mah S.A."/>
            <person name="Swanson W.J."/>
            <person name="Moy G.W."/>
            <person name="Vacquier V.D."/>
        </authorList>
    </citation>
    <scope>NUCLEOTIDE SEQUENCE [LARGE SCALE GENOMIC DNA]</scope>
    <source>
        <strain evidence="3 4">DSM 16927</strain>
    </source>
</reference>
<dbReference type="InterPro" id="IPR036661">
    <property type="entry name" value="Luciferase-like_sf"/>
</dbReference>
<dbReference type="Gene3D" id="3.20.20.30">
    <property type="entry name" value="Luciferase-like domain"/>
    <property type="match status" value="1"/>
</dbReference>
<proteinExistence type="predicted"/>
<evidence type="ECO:0000313" key="4">
    <source>
        <dbReference type="Proteomes" id="UP000186106"/>
    </source>
</evidence>
<gene>
    <name evidence="3" type="ORF">SAMN05421768_1155</name>
</gene>
<feature type="domain" description="Luciferase-like" evidence="2">
    <location>
        <begin position="21"/>
        <end position="111"/>
    </location>
</feature>
<sequence length="311" mass="36520">MGNIKLSILELGERDKIDSLQNITSVIDYAQKAEELGFHRFWLAEHHFSSDYCYTSPELLLMAIAGSTERMRIGSAGSITNFYSSYEKVSQYKLLNNLFDDRIDYGVSKGHIINKLTETQKTFLNIPADADHETLFNQKVDEINELIHNEVDLYHNHQLITSPLYGRPPRLFYLSSSYNHFDKAMDAEMNYCRSFIHGKDLYGKDTEVEKLKAYKEKFYDRYHYNPEVVLALGVKIIKNGPTQKIKYNNMQILETTIPHLRDLLMDYKDQYYVDDFVIYDIEKNNDEKIQNLNNLSEELELWKLQKYSITL</sequence>
<name>A0A1N7KLA8_9FLAO</name>
<protein>
    <submittedName>
        <fullName evidence="3">Luciferase-like monooxygenase</fullName>
    </submittedName>
</protein>
<dbReference type="GO" id="GO:0004497">
    <property type="term" value="F:monooxygenase activity"/>
    <property type="evidence" value="ECO:0007669"/>
    <property type="project" value="UniProtKB-KW"/>
</dbReference>
<evidence type="ECO:0000256" key="1">
    <source>
        <dbReference type="SAM" id="Coils"/>
    </source>
</evidence>
<keyword evidence="3" id="KW-0503">Monooxygenase</keyword>
<dbReference type="Pfam" id="PF00296">
    <property type="entry name" value="Bac_luciferase"/>
    <property type="match status" value="1"/>
</dbReference>
<keyword evidence="3" id="KW-0560">Oxidoreductase</keyword>
<dbReference type="SUPFAM" id="SSF51679">
    <property type="entry name" value="Bacterial luciferase-like"/>
    <property type="match status" value="1"/>
</dbReference>
<dbReference type="EMBL" id="FTNZ01000015">
    <property type="protein sequence ID" value="SIS62294.1"/>
    <property type="molecule type" value="Genomic_DNA"/>
</dbReference>
<organism evidence="3 4">
    <name type="scientific">Chryseobacterium joostei</name>
    <dbReference type="NCBI Taxonomy" id="112234"/>
    <lineage>
        <taxon>Bacteria</taxon>
        <taxon>Pseudomonadati</taxon>
        <taxon>Bacteroidota</taxon>
        <taxon>Flavobacteriia</taxon>
        <taxon>Flavobacteriales</taxon>
        <taxon>Weeksellaceae</taxon>
        <taxon>Chryseobacterium group</taxon>
        <taxon>Chryseobacterium</taxon>
    </lineage>
</organism>
<dbReference type="GO" id="GO:0005829">
    <property type="term" value="C:cytosol"/>
    <property type="evidence" value="ECO:0007669"/>
    <property type="project" value="TreeGrafter"/>
</dbReference>
<evidence type="ECO:0000313" key="3">
    <source>
        <dbReference type="EMBL" id="SIS62294.1"/>
    </source>
</evidence>
<dbReference type="AlphaFoldDB" id="A0A1N7KLA8"/>
<dbReference type="GO" id="GO:0016705">
    <property type="term" value="F:oxidoreductase activity, acting on paired donors, with incorporation or reduction of molecular oxygen"/>
    <property type="evidence" value="ECO:0007669"/>
    <property type="project" value="InterPro"/>
</dbReference>
<dbReference type="Proteomes" id="UP000186106">
    <property type="component" value="Unassembled WGS sequence"/>
</dbReference>
<dbReference type="PANTHER" id="PTHR30137">
    <property type="entry name" value="LUCIFERASE-LIKE MONOOXYGENASE"/>
    <property type="match status" value="1"/>
</dbReference>
<dbReference type="InterPro" id="IPR050766">
    <property type="entry name" value="Bact_Lucif_Oxidored"/>
</dbReference>
<dbReference type="STRING" id="112234.SAMN05421768_1155"/>
<dbReference type="PANTHER" id="PTHR30137:SF6">
    <property type="entry name" value="LUCIFERASE-LIKE MONOOXYGENASE"/>
    <property type="match status" value="1"/>
</dbReference>
<feature type="coiled-coil region" evidence="1">
    <location>
        <begin position="278"/>
        <end position="305"/>
    </location>
</feature>
<accession>A0A1N7KLA8</accession>